<accession>A0A1X1YV26</accession>
<dbReference type="EMBL" id="AP022581">
    <property type="protein sequence ID" value="BBX95070.1"/>
    <property type="molecule type" value="Genomic_DNA"/>
</dbReference>
<dbReference type="AlphaFoldDB" id="A0A1X1YV26"/>
<evidence type="ECO:0000313" key="1">
    <source>
        <dbReference type="EMBL" id="BBX95070.1"/>
    </source>
</evidence>
<dbReference type="STRING" id="169765.AWC15_12150"/>
<organism evidence="1 2">
    <name type="scientific">Mycobacterium lacus</name>
    <dbReference type="NCBI Taxonomy" id="169765"/>
    <lineage>
        <taxon>Bacteria</taxon>
        <taxon>Bacillati</taxon>
        <taxon>Actinomycetota</taxon>
        <taxon>Actinomycetes</taxon>
        <taxon>Mycobacteriales</taxon>
        <taxon>Mycobacteriaceae</taxon>
        <taxon>Mycobacterium</taxon>
    </lineage>
</organism>
<keyword evidence="2" id="KW-1185">Reference proteome</keyword>
<evidence type="ECO:0000313" key="2">
    <source>
        <dbReference type="Proteomes" id="UP000466396"/>
    </source>
</evidence>
<sequence>MHDVVVLFDLDEVDGIAETRCLEEVAGISPQHLHLGQLAPIALEMPVVASVVNSRTSASVTSTDFTNS</sequence>
<name>A0A1X1YV26_9MYCO</name>
<proteinExistence type="predicted"/>
<gene>
    <name evidence="1" type="ORF">MLAC_03640</name>
</gene>
<protein>
    <submittedName>
        <fullName evidence="1">Uncharacterized protein</fullName>
    </submittedName>
</protein>
<reference evidence="1 2" key="1">
    <citation type="journal article" date="2019" name="Emerg. Microbes Infect.">
        <title>Comprehensive subspecies identification of 175 nontuberculous mycobacteria species based on 7547 genomic profiles.</title>
        <authorList>
            <person name="Matsumoto Y."/>
            <person name="Kinjo T."/>
            <person name="Motooka D."/>
            <person name="Nabeya D."/>
            <person name="Jung N."/>
            <person name="Uechi K."/>
            <person name="Horii T."/>
            <person name="Iida T."/>
            <person name="Fujita J."/>
            <person name="Nakamura S."/>
        </authorList>
    </citation>
    <scope>NUCLEOTIDE SEQUENCE [LARGE SCALE GENOMIC DNA]</scope>
    <source>
        <strain evidence="1 2">JCM 15657</strain>
    </source>
</reference>
<dbReference type="Proteomes" id="UP000466396">
    <property type="component" value="Chromosome"/>
</dbReference>
<dbReference type="KEGG" id="mlj:MLAC_03640"/>